<dbReference type="GO" id="GO:0005829">
    <property type="term" value="C:cytosol"/>
    <property type="evidence" value="ECO:0007669"/>
    <property type="project" value="TreeGrafter"/>
</dbReference>
<keyword evidence="6" id="KW-0677">Repeat</keyword>
<dbReference type="GO" id="GO:0016407">
    <property type="term" value="F:acetyltransferase activity"/>
    <property type="evidence" value="ECO:0007669"/>
    <property type="project" value="InterPro"/>
</dbReference>
<dbReference type="EMBL" id="QJRN01000025">
    <property type="protein sequence ID" value="PYC29931.1"/>
    <property type="molecule type" value="Genomic_DNA"/>
</dbReference>
<dbReference type="Proteomes" id="UP000248188">
    <property type="component" value="Unassembled WGS sequence"/>
</dbReference>
<dbReference type="InterPro" id="IPR018357">
    <property type="entry name" value="Hexapep_transf_CS"/>
</dbReference>
<feature type="domain" description="Maltose/galactoside acetyltransferase" evidence="11">
    <location>
        <begin position="18"/>
        <end position="72"/>
    </location>
</feature>
<dbReference type="PANTHER" id="PTHR23416:SF23">
    <property type="entry name" value="ACETYLTRANSFERASE C18B11.09C-RELATED"/>
    <property type="match status" value="1"/>
</dbReference>
<comment type="caution">
    <text evidence="12">The sequence shown here is derived from an EMBL/GenBank/DDBJ whole genome shotgun (WGS) entry which is preliminary data.</text>
</comment>
<dbReference type="CDD" id="cd03357">
    <property type="entry name" value="LbH_MAT_GAT"/>
    <property type="match status" value="1"/>
</dbReference>
<dbReference type="PANTHER" id="PTHR23416">
    <property type="entry name" value="SIALIC ACID SYNTHASE-RELATED"/>
    <property type="match status" value="1"/>
</dbReference>
<keyword evidence="4" id="KW-0441">Lipid A biosynthesis</keyword>
<keyword evidence="3" id="KW-0444">Lipid biosynthesis</keyword>
<dbReference type="SUPFAM" id="SSF51161">
    <property type="entry name" value="Trimeric LpxA-like enzymes"/>
    <property type="match status" value="1"/>
</dbReference>
<dbReference type="SMART" id="SM01266">
    <property type="entry name" value="Mac"/>
    <property type="match status" value="1"/>
</dbReference>
<evidence type="ECO:0000313" key="12">
    <source>
        <dbReference type="EMBL" id="PYC29931.1"/>
    </source>
</evidence>
<dbReference type="Gene3D" id="2.160.10.10">
    <property type="entry name" value="Hexapeptide repeat proteins"/>
    <property type="match status" value="1"/>
</dbReference>
<evidence type="ECO:0000256" key="3">
    <source>
        <dbReference type="ARBA" id="ARBA00022516"/>
    </source>
</evidence>
<name>A0A9Q6IAV9_9PSED</name>
<dbReference type="InterPro" id="IPR001451">
    <property type="entry name" value="Hexapep"/>
</dbReference>
<keyword evidence="5" id="KW-0808">Transferase</keyword>
<evidence type="ECO:0000256" key="10">
    <source>
        <dbReference type="ARBA" id="ARBA00067695"/>
    </source>
</evidence>
<accession>A0A9Q6IAV9</accession>
<reference evidence="12 13" key="1">
    <citation type="submission" date="2018-06" db="EMBL/GenBank/DDBJ databases">
        <title>Pseudomonas diversity within urban Lake Michigan freshwaters.</title>
        <authorList>
            <person name="Batrich M."/>
            <person name="Hatzopoulos T."/>
            <person name="Putonti C."/>
        </authorList>
    </citation>
    <scope>NUCLEOTIDE SEQUENCE [LARGE SCALE GENOMIC DNA]</scope>
    <source>
        <strain evidence="12 13">MB-090624</strain>
    </source>
</reference>
<dbReference type="GO" id="GO:0009245">
    <property type="term" value="P:lipid A biosynthetic process"/>
    <property type="evidence" value="ECO:0007669"/>
    <property type="project" value="UniProtKB-KW"/>
</dbReference>
<dbReference type="PROSITE" id="PS00101">
    <property type="entry name" value="HEXAPEP_TRANSFERASES"/>
    <property type="match status" value="1"/>
</dbReference>
<sequence>MDVSQSPRIVIDESRSARELMLAGEWFCTPDLELARMRFRSQALQRRFNDCSVLAFKEQQALLTKLLKRVGRNSWIEPNFYCDYGVHIEIGDEVFINMNCTFLDANRILIGDRTYLSPGVQLMTTAHPLDPRARTVRIDARLKCVQRAAPIVLGNDVWIGAGAVLLGGVEVGDGSVIGAGSVVTRSIPAGVLAAGNPCRIIRSVYE</sequence>
<evidence type="ECO:0000256" key="5">
    <source>
        <dbReference type="ARBA" id="ARBA00022679"/>
    </source>
</evidence>
<comment type="function">
    <text evidence="9">Acetyltransferase implicated in the O-acetylation of Nod factors.</text>
</comment>
<dbReference type="Pfam" id="PF00132">
    <property type="entry name" value="Hexapep"/>
    <property type="match status" value="1"/>
</dbReference>
<dbReference type="FunFam" id="2.160.10.10:FF:000025">
    <property type="entry name" value="Hexapeptide-repeat containing-acetyltransferase"/>
    <property type="match status" value="1"/>
</dbReference>
<gene>
    <name evidence="12" type="ORF">DMX08_28390</name>
</gene>
<evidence type="ECO:0000313" key="13">
    <source>
        <dbReference type="Proteomes" id="UP000248188"/>
    </source>
</evidence>
<protein>
    <recommendedName>
        <fullName evidence="10">Nodulation protein L</fullName>
    </recommendedName>
</protein>
<evidence type="ECO:0000256" key="7">
    <source>
        <dbReference type="ARBA" id="ARBA00023098"/>
    </source>
</evidence>
<keyword evidence="7" id="KW-0443">Lipid metabolism</keyword>
<dbReference type="InterPro" id="IPR051159">
    <property type="entry name" value="Hexapeptide_acetyltransf"/>
</dbReference>
<keyword evidence="2" id="KW-0536">Nodulation</keyword>
<dbReference type="RefSeq" id="WP_110653503.1">
    <property type="nucleotide sequence ID" value="NZ_QJRN01000025.1"/>
</dbReference>
<evidence type="ECO:0000259" key="11">
    <source>
        <dbReference type="SMART" id="SM01266"/>
    </source>
</evidence>
<evidence type="ECO:0000256" key="1">
    <source>
        <dbReference type="ARBA" id="ARBA00007274"/>
    </source>
</evidence>
<evidence type="ECO:0000256" key="6">
    <source>
        <dbReference type="ARBA" id="ARBA00022737"/>
    </source>
</evidence>
<evidence type="ECO:0000256" key="4">
    <source>
        <dbReference type="ARBA" id="ARBA00022556"/>
    </source>
</evidence>
<dbReference type="Pfam" id="PF12464">
    <property type="entry name" value="Mac"/>
    <property type="match status" value="1"/>
</dbReference>
<organism evidence="12 13">
    <name type="scientific">Pseudomonas protegens</name>
    <dbReference type="NCBI Taxonomy" id="380021"/>
    <lineage>
        <taxon>Bacteria</taxon>
        <taxon>Pseudomonadati</taxon>
        <taxon>Pseudomonadota</taxon>
        <taxon>Gammaproteobacteria</taxon>
        <taxon>Pseudomonadales</taxon>
        <taxon>Pseudomonadaceae</taxon>
        <taxon>Pseudomonas</taxon>
    </lineage>
</organism>
<comment type="similarity">
    <text evidence="1">Belongs to the transferase hexapeptide repeat family.</text>
</comment>
<evidence type="ECO:0000256" key="8">
    <source>
        <dbReference type="ARBA" id="ARBA00023315"/>
    </source>
</evidence>
<dbReference type="InterPro" id="IPR011004">
    <property type="entry name" value="Trimer_LpxA-like_sf"/>
</dbReference>
<evidence type="ECO:0000256" key="2">
    <source>
        <dbReference type="ARBA" id="ARBA00022458"/>
    </source>
</evidence>
<dbReference type="GO" id="GO:0008374">
    <property type="term" value="F:O-acyltransferase activity"/>
    <property type="evidence" value="ECO:0007669"/>
    <property type="project" value="TreeGrafter"/>
</dbReference>
<proteinExistence type="inferred from homology"/>
<evidence type="ECO:0000256" key="9">
    <source>
        <dbReference type="ARBA" id="ARBA00055587"/>
    </source>
</evidence>
<dbReference type="AlphaFoldDB" id="A0A9Q6IAV9"/>
<dbReference type="InterPro" id="IPR024688">
    <property type="entry name" value="Mac_dom"/>
</dbReference>
<dbReference type="GO" id="GO:0016020">
    <property type="term" value="C:membrane"/>
    <property type="evidence" value="ECO:0007669"/>
    <property type="project" value="GOC"/>
</dbReference>
<keyword evidence="8" id="KW-0012">Acyltransferase</keyword>